<keyword evidence="1" id="KW-0472">Membrane</keyword>
<accession>Q0AAC5</accession>
<dbReference type="RefSeq" id="WP_011628607.1">
    <property type="nucleotide sequence ID" value="NC_008340.1"/>
</dbReference>
<dbReference type="InterPro" id="IPR054402">
    <property type="entry name" value="Tt1218-like_dom"/>
</dbReference>
<dbReference type="eggNOG" id="COG4967">
    <property type="taxonomic scope" value="Bacteria"/>
</dbReference>
<dbReference type="HOGENOM" id="CLU_103234_3_0_6"/>
<organism evidence="3 4">
    <name type="scientific">Alkalilimnicola ehrlichii (strain ATCC BAA-1101 / DSM 17681 / MLHE-1)</name>
    <dbReference type="NCBI Taxonomy" id="187272"/>
    <lineage>
        <taxon>Bacteria</taxon>
        <taxon>Pseudomonadati</taxon>
        <taxon>Pseudomonadota</taxon>
        <taxon>Gammaproteobacteria</taxon>
        <taxon>Chromatiales</taxon>
        <taxon>Ectothiorhodospiraceae</taxon>
        <taxon>Alkalilimnicola</taxon>
    </lineage>
</organism>
<dbReference type="KEGG" id="aeh:Mlg_0858"/>
<dbReference type="EMBL" id="CP000453">
    <property type="protein sequence ID" value="ABI56212.1"/>
    <property type="molecule type" value="Genomic_DNA"/>
</dbReference>
<dbReference type="AlphaFoldDB" id="Q0AAC5"/>
<dbReference type="OrthoDB" id="8547299at2"/>
<dbReference type="Proteomes" id="UP000001962">
    <property type="component" value="Chromosome"/>
</dbReference>
<keyword evidence="1" id="KW-1133">Transmembrane helix</keyword>
<reference evidence="4" key="1">
    <citation type="submission" date="2006-08" db="EMBL/GenBank/DDBJ databases">
        <title>Complete sequence of Alkalilimnicola ehrilichei MLHE-1.</title>
        <authorList>
            <person name="Copeland A."/>
            <person name="Lucas S."/>
            <person name="Lapidus A."/>
            <person name="Barry K."/>
            <person name="Detter J.C."/>
            <person name="Glavina del Rio T."/>
            <person name="Hammon N."/>
            <person name="Israni S."/>
            <person name="Dalin E."/>
            <person name="Tice H."/>
            <person name="Pitluck S."/>
            <person name="Sims D."/>
            <person name="Brettin T."/>
            <person name="Bruce D."/>
            <person name="Han C."/>
            <person name="Tapia R."/>
            <person name="Gilna P."/>
            <person name="Schmutz J."/>
            <person name="Larimer F."/>
            <person name="Land M."/>
            <person name="Hauser L."/>
            <person name="Kyrpides N."/>
            <person name="Mikhailova N."/>
            <person name="Oremland R.S."/>
            <person name="Hoeft S.E."/>
            <person name="Switzer-Blum J."/>
            <person name="Kulp T."/>
            <person name="King G."/>
            <person name="Tabita R."/>
            <person name="Witte B."/>
            <person name="Santini J.M."/>
            <person name="Basu P."/>
            <person name="Hollibaugh J.T."/>
            <person name="Xie G."/>
            <person name="Stolz J.F."/>
            <person name="Richardson P."/>
        </authorList>
    </citation>
    <scope>NUCLEOTIDE SEQUENCE [LARGE SCALE GENOMIC DNA]</scope>
    <source>
        <strain evidence="4">ATCC BAA-1101 / DSM 17681 / MLHE-1</strain>
    </source>
</reference>
<dbReference type="PROSITE" id="PS00409">
    <property type="entry name" value="PROKAR_NTER_METHYL"/>
    <property type="match status" value="1"/>
</dbReference>
<dbReference type="Pfam" id="PF07963">
    <property type="entry name" value="N_methyl"/>
    <property type="match status" value="1"/>
</dbReference>
<dbReference type="NCBIfam" id="TIGR02523">
    <property type="entry name" value="type_IV_pilV"/>
    <property type="match status" value="1"/>
</dbReference>
<dbReference type="InterPro" id="IPR013362">
    <property type="entry name" value="Pilus_4_PilV"/>
</dbReference>
<feature type="domain" description="Type IV pilin Tt1218-like" evidence="2">
    <location>
        <begin position="38"/>
        <end position="111"/>
    </location>
</feature>
<gene>
    <name evidence="3" type="ordered locus">Mlg_0858</name>
</gene>
<dbReference type="NCBIfam" id="TIGR02532">
    <property type="entry name" value="IV_pilin_GFxxxE"/>
    <property type="match status" value="1"/>
</dbReference>
<dbReference type="InterPro" id="IPR012902">
    <property type="entry name" value="N_methyl_site"/>
</dbReference>
<name>Q0AAC5_ALKEH</name>
<evidence type="ECO:0000313" key="3">
    <source>
        <dbReference type="EMBL" id="ABI56212.1"/>
    </source>
</evidence>
<evidence type="ECO:0000259" key="2">
    <source>
        <dbReference type="Pfam" id="PF22150"/>
    </source>
</evidence>
<sequence>MRSAIHSTTGPRRQGGFTLLEVLIALVIISVGLLGVLALQANMLSYSHSAYLSSMASVQALDLEERMRANRGAVVDGDYDFSDFAQISTANPDACEGGLACNEAQLAANDLARWARATRGLFPGTLEAELSHEGANTDDLLYRLTLEWTERGRGGDPDDDRIDFDYWFRL</sequence>
<evidence type="ECO:0000256" key="1">
    <source>
        <dbReference type="SAM" id="Phobius"/>
    </source>
</evidence>
<keyword evidence="1" id="KW-0812">Transmembrane</keyword>
<dbReference type="Pfam" id="PF22150">
    <property type="entry name" value="Tt1218-like"/>
    <property type="match status" value="1"/>
</dbReference>
<feature type="transmembrane region" description="Helical" evidence="1">
    <location>
        <begin position="17"/>
        <end position="39"/>
    </location>
</feature>
<proteinExistence type="predicted"/>
<protein>
    <submittedName>
        <fullName evidence="3">Type IV pilus modification protein PilV</fullName>
    </submittedName>
</protein>
<keyword evidence="4" id="KW-1185">Reference proteome</keyword>
<evidence type="ECO:0000313" key="4">
    <source>
        <dbReference type="Proteomes" id="UP000001962"/>
    </source>
</evidence>